<dbReference type="OrthoDB" id="8255599at2759"/>
<organism evidence="4 5">
    <name type="scientific">Orchesella cincta</name>
    <name type="common">Springtail</name>
    <name type="synonym">Podura cincta</name>
    <dbReference type="NCBI Taxonomy" id="48709"/>
    <lineage>
        <taxon>Eukaryota</taxon>
        <taxon>Metazoa</taxon>
        <taxon>Ecdysozoa</taxon>
        <taxon>Arthropoda</taxon>
        <taxon>Hexapoda</taxon>
        <taxon>Collembola</taxon>
        <taxon>Entomobryomorpha</taxon>
        <taxon>Entomobryoidea</taxon>
        <taxon>Orchesellidae</taxon>
        <taxon>Orchesellinae</taxon>
        <taxon>Orchesella</taxon>
    </lineage>
</organism>
<evidence type="ECO:0000256" key="3">
    <source>
        <dbReference type="SAM" id="SignalP"/>
    </source>
</evidence>
<keyword evidence="1" id="KW-0479">Metal-binding</keyword>
<evidence type="ECO:0000313" key="4">
    <source>
        <dbReference type="EMBL" id="ODM95482.1"/>
    </source>
</evidence>
<keyword evidence="3" id="KW-0732">Signal</keyword>
<dbReference type="GO" id="GO:0046872">
    <property type="term" value="F:metal ion binding"/>
    <property type="evidence" value="ECO:0007669"/>
    <property type="project" value="UniProtKB-KW"/>
</dbReference>
<comment type="caution">
    <text evidence="4">The sequence shown here is derived from an EMBL/GenBank/DDBJ whole genome shotgun (WGS) entry which is preliminary data.</text>
</comment>
<evidence type="ECO:0000313" key="5">
    <source>
        <dbReference type="Proteomes" id="UP000094527"/>
    </source>
</evidence>
<proteinExistence type="predicted"/>
<dbReference type="EMBL" id="LJIJ01000666">
    <property type="protein sequence ID" value="ODM95482.1"/>
    <property type="molecule type" value="Genomic_DNA"/>
</dbReference>
<keyword evidence="5" id="KW-1185">Reference proteome</keyword>
<feature type="signal peptide" evidence="3">
    <location>
        <begin position="1"/>
        <end position="18"/>
    </location>
</feature>
<feature type="chain" id="PRO_5008904435" evidence="3">
    <location>
        <begin position="19"/>
        <end position="552"/>
    </location>
</feature>
<protein>
    <submittedName>
        <fullName evidence="4">Uncharacterized protein</fullName>
    </submittedName>
</protein>
<dbReference type="AlphaFoldDB" id="A0A1D2MRD2"/>
<name>A0A1D2MRD2_ORCCI</name>
<sequence>MKHYLVILLFVAFTSIQSADIEINDRKLYRFVPESEDDLFFLKTIRNLEPSLIFWNGIGETGEPVDILACPYTLDQVFRDAPLSLRKSFQTKYSDVEIEFSEDEDEEKNEENILSTPALIPQQDIPETNLKTGTYYKIGLKRFPNGYVRTTPDQNSTRDPHTYVIIDKEAATNPQYQSGGAHYDDIQWYFVPSSVAGWYLLRNRYTDESKAYATWSRNWPTSEKKNHVYFVMQYKNQEASENLPNSNDNFLWKPVRTSEEGKYRIMMKDFTNDFVTWTEQKYGEIAHYLQIEYSTDVKYRQKYDQSHEWWDDTLFTFEPIETTTQAEVKQIEVDTKSFIDDGLMPLYMKTECDHDSSKNLSFSNRGSIVDIQSLQQTSKLQGRLTLRLRDEPFPNSLDFKNAVLTVPWSTNYNEIESQKQTGGNFSLKTKEKVDFFTDVVIPPFTKRILQICYQYIELSLSDQAGIPIQAVVEAFCATDRPSVDFKAVSSRGNTKCVEKELQDKMSTMVELGRRPTSVIFSLDGTIISGLFGYQGIFVPVLSRSGSVNTIES</sequence>
<dbReference type="Proteomes" id="UP000094527">
    <property type="component" value="Unassembled WGS sequence"/>
</dbReference>
<dbReference type="Gene3D" id="3.30.70.340">
    <property type="entry name" value="Metallocarboxypeptidase-like"/>
    <property type="match status" value="1"/>
</dbReference>
<accession>A0A1D2MRD2</accession>
<dbReference type="SUPFAM" id="SSF54897">
    <property type="entry name" value="Protease propeptides/inhibitors"/>
    <property type="match status" value="1"/>
</dbReference>
<reference evidence="4 5" key="1">
    <citation type="journal article" date="2016" name="Genome Biol. Evol.">
        <title>Gene Family Evolution Reflects Adaptation to Soil Environmental Stressors in the Genome of the Collembolan Orchesella cincta.</title>
        <authorList>
            <person name="Faddeeva-Vakhrusheva A."/>
            <person name="Derks M.F."/>
            <person name="Anvar S.Y."/>
            <person name="Agamennone V."/>
            <person name="Suring W."/>
            <person name="Smit S."/>
            <person name="van Straalen N.M."/>
            <person name="Roelofs D."/>
        </authorList>
    </citation>
    <scope>NUCLEOTIDE SEQUENCE [LARGE SCALE GENOMIC DNA]</scope>
    <source>
        <tissue evidence="4">Mixed pool</tissue>
    </source>
</reference>
<evidence type="ECO:0000256" key="1">
    <source>
        <dbReference type="ARBA" id="ARBA00022723"/>
    </source>
</evidence>
<evidence type="ECO:0000256" key="2">
    <source>
        <dbReference type="ARBA" id="ARBA00022833"/>
    </source>
</evidence>
<keyword evidence="2" id="KW-0862">Zinc</keyword>
<dbReference type="InterPro" id="IPR036990">
    <property type="entry name" value="M14A-like_propep"/>
</dbReference>
<gene>
    <name evidence="4" type="ORF">Ocin01_11206</name>
</gene>